<evidence type="ECO:0000256" key="3">
    <source>
        <dbReference type="ARBA" id="ARBA00022833"/>
    </source>
</evidence>
<reference evidence="7 8" key="1">
    <citation type="submission" date="2014-06" db="EMBL/GenBank/DDBJ databases">
        <authorList>
            <consortium name="DOE Joint Genome Institute"/>
            <person name="Kuo A."/>
            <person name="Kohler A."/>
            <person name="Nagy L.G."/>
            <person name="Floudas D."/>
            <person name="Copeland A."/>
            <person name="Barry K.W."/>
            <person name="Cichocki N."/>
            <person name="Veneault-Fourrey C."/>
            <person name="LaButti K."/>
            <person name="Lindquist E.A."/>
            <person name="Lipzen A."/>
            <person name="Lundell T."/>
            <person name="Morin E."/>
            <person name="Murat C."/>
            <person name="Sun H."/>
            <person name="Tunlid A."/>
            <person name="Henrissat B."/>
            <person name="Grigoriev I.V."/>
            <person name="Hibbett D.S."/>
            <person name="Martin F."/>
            <person name="Nordberg H.P."/>
            <person name="Cantor M.N."/>
            <person name="Hua S.X."/>
        </authorList>
    </citation>
    <scope>NUCLEOTIDE SEQUENCE [LARGE SCALE GENOMIC DNA]</scope>
    <source>
        <strain evidence="7 8">ATCC 200175</strain>
    </source>
</reference>
<dbReference type="Gene3D" id="3.30.40.10">
    <property type="entry name" value="Zinc/RING finger domain, C3HC4 (zinc finger)"/>
    <property type="match status" value="1"/>
</dbReference>
<keyword evidence="1" id="KW-0479">Metal-binding</keyword>
<feature type="region of interest" description="Disordered" evidence="5">
    <location>
        <begin position="241"/>
        <end position="289"/>
    </location>
</feature>
<gene>
    <name evidence="7" type="ORF">PAXINDRAFT_169587</name>
</gene>
<feature type="region of interest" description="Disordered" evidence="5">
    <location>
        <begin position="193"/>
        <end position="223"/>
    </location>
</feature>
<feature type="region of interest" description="Disordered" evidence="5">
    <location>
        <begin position="492"/>
        <end position="617"/>
    </location>
</feature>
<name>A0A0C9SXX8_PAXIN</name>
<evidence type="ECO:0000256" key="5">
    <source>
        <dbReference type="SAM" id="MobiDB-lite"/>
    </source>
</evidence>
<reference evidence="8" key="2">
    <citation type="submission" date="2015-01" db="EMBL/GenBank/DDBJ databases">
        <title>Evolutionary Origins and Diversification of the Mycorrhizal Mutualists.</title>
        <authorList>
            <consortium name="DOE Joint Genome Institute"/>
            <consortium name="Mycorrhizal Genomics Consortium"/>
            <person name="Kohler A."/>
            <person name="Kuo A."/>
            <person name="Nagy L.G."/>
            <person name="Floudas D."/>
            <person name="Copeland A."/>
            <person name="Barry K.W."/>
            <person name="Cichocki N."/>
            <person name="Veneault-Fourrey C."/>
            <person name="LaButti K."/>
            <person name="Lindquist E.A."/>
            <person name="Lipzen A."/>
            <person name="Lundell T."/>
            <person name="Morin E."/>
            <person name="Murat C."/>
            <person name="Riley R."/>
            <person name="Ohm R."/>
            <person name="Sun H."/>
            <person name="Tunlid A."/>
            <person name="Henrissat B."/>
            <person name="Grigoriev I.V."/>
            <person name="Hibbett D.S."/>
            <person name="Martin F."/>
        </authorList>
    </citation>
    <scope>NUCLEOTIDE SEQUENCE [LARGE SCALE GENOMIC DNA]</scope>
    <source>
        <strain evidence="8">ATCC 200175</strain>
    </source>
</reference>
<feature type="region of interest" description="Disordered" evidence="5">
    <location>
        <begin position="304"/>
        <end position="369"/>
    </location>
</feature>
<feature type="region of interest" description="Disordered" evidence="5">
    <location>
        <begin position="424"/>
        <end position="466"/>
    </location>
</feature>
<dbReference type="HOGENOM" id="CLU_012647_0_0_1"/>
<dbReference type="AlphaFoldDB" id="A0A0C9SXX8"/>
<feature type="compositionally biased region" description="Polar residues" evidence="5">
    <location>
        <begin position="211"/>
        <end position="220"/>
    </location>
</feature>
<dbReference type="GO" id="GO:0012505">
    <property type="term" value="C:endomembrane system"/>
    <property type="evidence" value="ECO:0007669"/>
    <property type="project" value="TreeGrafter"/>
</dbReference>
<evidence type="ECO:0000256" key="2">
    <source>
        <dbReference type="ARBA" id="ARBA00022771"/>
    </source>
</evidence>
<dbReference type="PROSITE" id="PS50089">
    <property type="entry name" value="ZF_RING_2"/>
    <property type="match status" value="1"/>
</dbReference>
<dbReference type="PANTHER" id="PTHR22763:SF162">
    <property type="entry name" value="TRANSMEMBRANE E3 UBIQUITIN-PROTEIN LIGASE 1"/>
    <property type="match status" value="1"/>
</dbReference>
<dbReference type="GO" id="GO:0043161">
    <property type="term" value="P:proteasome-mediated ubiquitin-dependent protein catabolic process"/>
    <property type="evidence" value="ECO:0007669"/>
    <property type="project" value="TreeGrafter"/>
</dbReference>
<dbReference type="OrthoDB" id="2663365at2759"/>
<feature type="region of interest" description="Disordered" evidence="5">
    <location>
        <begin position="642"/>
        <end position="778"/>
    </location>
</feature>
<sequence>MSSGRRAAEATQTAPYLTHDMTHHGRHTPTPPDNSGHTRKPKSKKKREDRYEEEIQYNLSYNFRGANSRRQGQSTSTMRDDADYPPPPPTYETAVAVSTLVCEDFVHQGALPHPVPSSPRIPMPSLPIFPGRSHPGGSDRSDTSSINTASLSLLQPQSEEDRSSIELVDLDPSELWELDRQLRIPLDERVKRHRVRADTSTPSPIPHRTRLASQPTTRSPGSHARFLASQLSLRIPEDHDRYEDDRVHDNSDLSSPPTPKHRRMPSIPGSPSRFFHVRSHSPQPSSSVISLLRNPSPFFKSTTSLLNVSPSHHGTPHRTRTKLFHRKSKERASSEPLDDWEVLERTGSNQSYTDGSLPPPSPPVTPQNTALQQLPRSITPDVFVSESSRPAAGRVRKMSMMQIPQTVGAEIPRPASPPFVTRHVRRHTASSRGGQRDPSSAPVSPVSVSSASTFSSSTISLSQNTTATEDAPLTLQTLANWEYRSASPSPPCVLPGRGYESSIPSRTPRVSSPAPPTLPYEHDPELPILPDPGYGSLPARSATERIVRVPDARDNSHTIARGRSLSREMGMRSAPAYSSIFPSGPPMPLPNTSQTLPPRSSGHPSPRHHYPGRPLPATPPVSPSLIWILDKGATHVTPHPKAIVSAAPSTPPIPEGLLIDLDDDSLDTMPPGPPNHITPLCMDFLDDAKDEDDNGNDGDNSDNDNESDKGNESDNDNDNDDDNVSDSGTISPPGPLTPTTGFASASSISLSTSANRSVESFDTSMQTTPTSEAPDIDGLVSRLGDQGIADGSDYDALLLISDFIGPANPPTRSVDPGHATATTPLSSYLVGRVELVRRRVTKDGRVKLKLSLFGVSVEKCAICMTRMREGDKSILGATCNHAFHEKCLESWLARSQTCPLCRERLDACD</sequence>
<accession>A0A0C9SXX8</accession>
<dbReference type="GO" id="GO:0008270">
    <property type="term" value="F:zinc ion binding"/>
    <property type="evidence" value="ECO:0007669"/>
    <property type="project" value="UniProtKB-KW"/>
</dbReference>
<protein>
    <recommendedName>
        <fullName evidence="6">RING-type domain-containing protein</fullName>
    </recommendedName>
</protein>
<dbReference type="InterPro" id="IPR013083">
    <property type="entry name" value="Znf_RING/FYVE/PHD"/>
</dbReference>
<dbReference type="SMART" id="SM00184">
    <property type="entry name" value="RING"/>
    <property type="match status" value="1"/>
</dbReference>
<feature type="compositionally biased region" description="Polar residues" evidence="5">
    <location>
        <begin position="68"/>
        <end position="77"/>
    </location>
</feature>
<dbReference type="GO" id="GO:0061630">
    <property type="term" value="F:ubiquitin protein ligase activity"/>
    <property type="evidence" value="ECO:0007669"/>
    <property type="project" value="TreeGrafter"/>
</dbReference>
<feature type="compositionally biased region" description="Low complexity" evidence="5">
    <location>
        <begin position="438"/>
        <end position="462"/>
    </location>
</feature>
<keyword evidence="3" id="KW-0862">Zinc</keyword>
<feature type="compositionally biased region" description="Acidic residues" evidence="5">
    <location>
        <begin position="684"/>
        <end position="705"/>
    </location>
</feature>
<dbReference type="PANTHER" id="PTHR22763">
    <property type="entry name" value="RING ZINC FINGER PROTEIN"/>
    <property type="match status" value="1"/>
</dbReference>
<evidence type="ECO:0000313" key="7">
    <source>
        <dbReference type="EMBL" id="KIJ14644.1"/>
    </source>
</evidence>
<evidence type="ECO:0000256" key="1">
    <source>
        <dbReference type="ARBA" id="ARBA00022723"/>
    </source>
</evidence>
<dbReference type="InterPro" id="IPR001841">
    <property type="entry name" value="Znf_RING"/>
</dbReference>
<keyword evidence="2 4" id="KW-0863">Zinc-finger</keyword>
<dbReference type="Pfam" id="PF13639">
    <property type="entry name" value="zf-RING_2"/>
    <property type="match status" value="1"/>
</dbReference>
<feature type="compositionally biased region" description="Basic and acidic residues" evidence="5">
    <location>
        <begin position="542"/>
        <end position="556"/>
    </location>
</feature>
<feature type="region of interest" description="Disordered" evidence="5">
    <location>
        <begin position="111"/>
        <end position="145"/>
    </location>
</feature>
<feature type="region of interest" description="Disordered" evidence="5">
    <location>
        <begin position="1"/>
        <end position="92"/>
    </location>
</feature>
<feature type="compositionally biased region" description="Low complexity" evidence="5">
    <location>
        <begin position="280"/>
        <end position="289"/>
    </location>
</feature>
<feature type="compositionally biased region" description="Polar residues" evidence="5">
    <location>
        <begin position="758"/>
        <end position="771"/>
    </location>
</feature>
<keyword evidence="8" id="KW-1185">Reference proteome</keyword>
<evidence type="ECO:0000313" key="8">
    <source>
        <dbReference type="Proteomes" id="UP000053647"/>
    </source>
</evidence>
<proteinExistence type="predicted"/>
<dbReference type="SUPFAM" id="SSF57850">
    <property type="entry name" value="RING/U-box"/>
    <property type="match status" value="1"/>
</dbReference>
<dbReference type="CDD" id="cd16454">
    <property type="entry name" value="RING-H2_PA-TM-RING"/>
    <property type="match status" value="1"/>
</dbReference>
<evidence type="ECO:0000256" key="4">
    <source>
        <dbReference type="PROSITE-ProRule" id="PRU00175"/>
    </source>
</evidence>
<dbReference type="Proteomes" id="UP000053647">
    <property type="component" value="Unassembled WGS sequence"/>
</dbReference>
<evidence type="ECO:0000259" key="6">
    <source>
        <dbReference type="PROSITE" id="PS50089"/>
    </source>
</evidence>
<dbReference type="InterPro" id="IPR050731">
    <property type="entry name" value="HRD1_E3_ubiq-ligases"/>
</dbReference>
<feature type="compositionally biased region" description="Pro residues" evidence="5">
    <location>
        <begin position="113"/>
        <end position="127"/>
    </location>
</feature>
<feature type="compositionally biased region" description="Basic and acidic residues" evidence="5">
    <location>
        <begin position="241"/>
        <end position="251"/>
    </location>
</feature>
<feature type="compositionally biased region" description="Low complexity" evidence="5">
    <location>
        <begin position="743"/>
        <end position="757"/>
    </location>
</feature>
<feature type="domain" description="RING-type" evidence="6">
    <location>
        <begin position="860"/>
        <end position="902"/>
    </location>
</feature>
<dbReference type="EMBL" id="KN819341">
    <property type="protein sequence ID" value="KIJ14644.1"/>
    <property type="molecule type" value="Genomic_DNA"/>
</dbReference>
<organism evidence="7 8">
    <name type="scientific">Paxillus involutus ATCC 200175</name>
    <dbReference type="NCBI Taxonomy" id="664439"/>
    <lineage>
        <taxon>Eukaryota</taxon>
        <taxon>Fungi</taxon>
        <taxon>Dikarya</taxon>
        <taxon>Basidiomycota</taxon>
        <taxon>Agaricomycotina</taxon>
        <taxon>Agaricomycetes</taxon>
        <taxon>Agaricomycetidae</taxon>
        <taxon>Boletales</taxon>
        <taxon>Paxilineae</taxon>
        <taxon>Paxillaceae</taxon>
        <taxon>Paxillus</taxon>
    </lineage>
</organism>
<feature type="compositionally biased region" description="Basic residues" evidence="5">
    <location>
        <begin position="314"/>
        <end position="329"/>
    </location>
</feature>
<feature type="compositionally biased region" description="Basic residues" evidence="5">
    <location>
        <begin position="37"/>
        <end position="47"/>
    </location>
</feature>
<feature type="compositionally biased region" description="Acidic residues" evidence="5">
    <location>
        <begin position="713"/>
        <end position="724"/>
    </location>
</feature>